<dbReference type="AlphaFoldDB" id="A0A7W8IH35"/>
<evidence type="ECO:0000313" key="2">
    <source>
        <dbReference type="EMBL" id="MBB5316998.1"/>
    </source>
</evidence>
<keyword evidence="1" id="KW-0812">Transmembrane</keyword>
<keyword evidence="1" id="KW-1133">Transmembrane helix</keyword>
<dbReference type="EMBL" id="JACHDY010000002">
    <property type="protein sequence ID" value="MBB5316998.1"/>
    <property type="molecule type" value="Genomic_DNA"/>
</dbReference>
<reference evidence="2" key="1">
    <citation type="submission" date="2020-08" db="EMBL/GenBank/DDBJ databases">
        <title>Genomic Encyclopedia of Type Strains, Phase IV (KMG-V): Genome sequencing to study the core and pangenomes of soil and plant-associated prokaryotes.</title>
        <authorList>
            <person name="Whitman W."/>
        </authorList>
    </citation>
    <scope>NUCLEOTIDE SEQUENCE [LARGE SCALE GENOMIC DNA]</scope>
    <source>
        <strain evidence="2">M8UP27</strain>
    </source>
</reference>
<organism evidence="2 3">
    <name type="scientific">Tunturiibacter empetritectus</name>
    <dbReference type="NCBI Taxonomy" id="3069691"/>
    <lineage>
        <taxon>Bacteria</taxon>
        <taxon>Pseudomonadati</taxon>
        <taxon>Acidobacteriota</taxon>
        <taxon>Terriglobia</taxon>
        <taxon>Terriglobales</taxon>
        <taxon>Acidobacteriaceae</taxon>
        <taxon>Tunturiibacter</taxon>
    </lineage>
</organism>
<proteinExistence type="predicted"/>
<evidence type="ECO:0000256" key="1">
    <source>
        <dbReference type="SAM" id="Phobius"/>
    </source>
</evidence>
<protein>
    <submittedName>
        <fullName evidence="2">Uncharacterized protein</fullName>
    </submittedName>
</protein>
<sequence>MSMELEGSTTNGVGTDKEILYMLGGVAMIVFGAGLILSNPFIRRYMSQIGIGNLAQVAMPDVQRYLKMRAM</sequence>
<keyword evidence="1" id="KW-0472">Membrane</keyword>
<dbReference type="Pfam" id="PF21833">
    <property type="entry name" value="DUF6893"/>
    <property type="match status" value="1"/>
</dbReference>
<dbReference type="InterPro" id="IPR054188">
    <property type="entry name" value="DUF6893"/>
</dbReference>
<keyword evidence="3" id="KW-1185">Reference proteome</keyword>
<accession>A0A7W8IH35</accession>
<name>A0A7W8IH35_9BACT</name>
<comment type="caution">
    <text evidence="2">The sequence shown here is derived from an EMBL/GenBank/DDBJ whole genome shotgun (WGS) entry which is preliminary data.</text>
</comment>
<feature type="transmembrane region" description="Helical" evidence="1">
    <location>
        <begin position="20"/>
        <end position="38"/>
    </location>
</feature>
<dbReference type="Proteomes" id="UP000568106">
    <property type="component" value="Unassembled WGS sequence"/>
</dbReference>
<evidence type="ECO:0000313" key="3">
    <source>
        <dbReference type="Proteomes" id="UP000568106"/>
    </source>
</evidence>
<gene>
    <name evidence="2" type="ORF">HDF09_001667</name>
</gene>